<feature type="domain" description="YbaK/aminoacyl-tRNA synthetase-associated" evidence="1">
    <location>
        <begin position="25"/>
        <end position="142"/>
    </location>
</feature>
<accession>A0A1G9BS82</accession>
<dbReference type="AlphaFoldDB" id="A0A1G9BS82"/>
<dbReference type="Gene3D" id="3.90.960.10">
    <property type="entry name" value="YbaK/aminoacyl-tRNA synthetase-associated domain"/>
    <property type="match status" value="1"/>
</dbReference>
<dbReference type="InterPro" id="IPR036754">
    <property type="entry name" value="YbaK/aa-tRNA-synt-asso_dom_sf"/>
</dbReference>
<reference evidence="3" key="1">
    <citation type="submission" date="2016-10" db="EMBL/GenBank/DDBJ databases">
        <authorList>
            <person name="Varghese N."/>
            <person name="Submissions S."/>
        </authorList>
    </citation>
    <scope>NUCLEOTIDE SEQUENCE [LARGE SCALE GENOMIC DNA]</scope>
    <source>
        <strain evidence="3">CGMCC 1.11022</strain>
    </source>
</reference>
<dbReference type="PANTHER" id="PTHR30411:SF9">
    <property type="entry name" value="MULTIFUNCTIONAL SER_THR-TRNA DEACYLASE PROXP-Y"/>
    <property type="match status" value="1"/>
</dbReference>
<dbReference type="InterPro" id="IPR007214">
    <property type="entry name" value="YbaK/aa-tRNA-synth-assoc-dom"/>
</dbReference>
<evidence type="ECO:0000313" key="3">
    <source>
        <dbReference type="Proteomes" id="UP000198894"/>
    </source>
</evidence>
<gene>
    <name evidence="2" type="ORF">SAMN05428953_11554</name>
</gene>
<dbReference type="Proteomes" id="UP000198894">
    <property type="component" value="Unassembled WGS sequence"/>
</dbReference>
<dbReference type="PANTHER" id="PTHR30411">
    <property type="entry name" value="CYTOPLASMIC PROTEIN"/>
    <property type="match status" value="1"/>
</dbReference>
<name>A0A1G9BS82_9HYPH</name>
<dbReference type="EMBL" id="FNEE01000015">
    <property type="protein sequence ID" value="SDK42306.1"/>
    <property type="molecule type" value="Genomic_DNA"/>
</dbReference>
<dbReference type="RefSeq" id="WP_023802548.1">
    <property type="nucleotide sequence ID" value="NZ_FNEE01000015.1"/>
</dbReference>
<dbReference type="CDD" id="cd04332">
    <property type="entry name" value="YbaK_like"/>
    <property type="match status" value="1"/>
</dbReference>
<dbReference type="SUPFAM" id="SSF55826">
    <property type="entry name" value="YbaK/ProRS associated domain"/>
    <property type="match status" value="1"/>
</dbReference>
<keyword evidence="3" id="KW-1185">Reference proteome</keyword>
<dbReference type="Pfam" id="PF04073">
    <property type="entry name" value="tRNA_edit"/>
    <property type="match status" value="1"/>
</dbReference>
<proteinExistence type="predicted"/>
<evidence type="ECO:0000313" key="2">
    <source>
        <dbReference type="EMBL" id="SDK42306.1"/>
    </source>
</evidence>
<organism evidence="2 3">
    <name type="scientific">Mesorhizobium muleiense</name>
    <dbReference type="NCBI Taxonomy" id="1004279"/>
    <lineage>
        <taxon>Bacteria</taxon>
        <taxon>Pseudomonadati</taxon>
        <taxon>Pseudomonadota</taxon>
        <taxon>Alphaproteobacteria</taxon>
        <taxon>Hyphomicrobiales</taxon>
        <taxon>Phyllobacteriaceae</taxon>
        <taxon>Mesorhizobium</taxon>
    </lineage>
</organism>
<evidence type="ECO:0000259" key="1">
    <source>
        <dbReference type="Pfam" id="PF04073"/>
    </source>
</evidence>
<sequence length="157" mass="17036">MTIANRLKDFIDEKGISYDTVEHHRTSTSRQSALAAHVPGSIMAKSVVVHHDGGYALAVVPSTHRIELGTLQDVMHQRIGLASEDEVVSLFEDCDTGAIPPIGAAYDVPVIVDESLGNAGDIYFEGGDHRTLVHVSGKDFRNLTSDAQQARFSYPAY</sequence>
<protein>
    <submittedName>
        <fullName evidence="2">Ala-tRNA(Pro) deacylase</fullName>
    </submittedName>
</protein>
<dbReference type="GO" id="GO:0002161">
    <property type="term" value="F:aminoacyl-tRNA deacylase activity"/>
    <property type="evidence" value="ECO:0007669"/>
    <property type="project" value="InterPro"/>
</dbReference>